<dbReference type="EMBL" id="LATX01002407">
    <property type="protein sequence ID" value="KTB29890.1"/>
    <property type="molecule type" value="Genomic_DNA"/>
</dbReference>
<feature type="transmembrane region" description="Helical" evidence="1">
    <location>
        <begin position="244"/>
        <end position="265"/>
    </location>
</feature>
<dbReference type="Proteomes" id="UP000054988">
    <property type="component" value="Unassembled WGS sequence"/>
</dbReference>
<accession>A0A0W0F108</accession>
<evidence type="ECO:0000313" key="3">
    <source>
        <dbReference type="Proteomes" id="UP000054988"/>
    </source>
</evidence>
<keyword evidence="1" id="KW-0812">Transmembrane</keyword>
<sequence>MSDKAASFGDVLSSGIQDVAALLPLLGTAQCERHVGSALEKGYLYAAAASLSLFGSLGIVRAAFATLLATIAYPFYGGKWLDDAGFATPGSVSSMVSIDKDTGLYGAELKLQKLLEEQHIDRPDMVLGFEWTGWKRAEDASYDAVEALRCLDQGRWDQGGASFSNYYRELVKDVMRMDLKELLRDINAMSRRLGFRGRHIIKIGLEPFVSWNALLITTSALSAILSISPYIFLANDRWNSPLSWVYPALRSFGSLLCVVCVQLALQRRIHRIINTSLAWMRVRQRHGAVSDEACGARLQVLEGRIRTYLLNGSSPGGLEEGWQDGLSTAEQQELNMLLVSDPALVMYQLLIAIGMAMVVAGYVGCFSIVGQTKLSAGPYVWFAMETVLSLIRISIWGSNPSWDESTRLTMSLRLHKSQDTYYPLITCPNNSEELGFVENAPSQKPFAVYTEAEFFATATAWIGPLQRLGLNAVTLYYALIVHKSFLASGADKEHKYLCITMLLTDSRSFSFLCRGRNSESIDLFASRLEALPSIGSYQVSIVSQVKSGNDGFLRSQLFRDIVAHAYRLSVRLFGDRRDKLHVKWNLSGFQTFHIPETPPDSAPLSVYDQEYIGLRRLWDLLLAYFQGPWHRISNGTDMDESTSFYCETLALIETTVLEVYMWCRERRFLDTCAGGGERLAAQLLPECVYAMQGRIAMEKREFLSRHKWDQSEHILEGLTGEQIRIGWDNLQTELTKLRMYAPNNNFYRLIKAVWERIHVEEEIESIMELCIHLKVLPASIYMALNIDATNTGVEGLQKELHMLLRLLKAIAKVQTPVTGVPYVSVKEALTLTGISMNERLCALALDPQLLRHGVPGTPSEGVSKGFKKDSLGRILDVIAHPNQKGQPEQMTTLIIQSAELLSEYFPRVAVTNHVTKNPNIICLSGMDCHWQGEDCEMPHCKAALANRQLWKEWVRRSPSFAYLVGFEGRFSHEVEAKGDSIELFDKGGCLVLLYCPDLGELTLSLSVRIGGDPMELSAVLISDQGNSPHIVTKTVARSDDPRAERVVFEFSNVPKGTGEIQVGRINGTFTWEIQGLIHVHWSSN</sequence>
<dbReference type="eggNOG" id="ENOG502SXWB">
    <property type="taxonomic scope" value="Eukaryota"/>
</dbReference>
<protein>
    <submittedName>
        <fullName evidence="2">Uncharacterized protein</fullName>
    </submittedName>
</protein>
<name>A0A0W0F108_MONRR</name>
<evidence type="ECO:0000313" key="2">
    <source>
        <dbReference type="EMBL" id="KTB29890.1"/>
    </source>
</evidence>
<dbReference type="AlphaFoldDB" id="A0A0W0F108"/>
<reference evidence="2 3" key="1">
    <citation type="submission" date="2015-12" db="EMBL/GenBank/DDBJ databases">
        <title>Draft genome sequence of Moniliophthora roreri, the causal agent of frosty pod rot of cacao.</title>
        <authorList>
            <person name="Aime M.C."/>
            <person name="Diaz-Valderrama J.R."/>
            <person name="Kijpornyongpan T."/>
            <person name="Phillips-Mora W."/>
        </authorList>
    </citation>
    <scope>NUCLEOTIDE SEQUENCE [LARGE SCALE GENOMIC DNA]</scope>
    <source>
        <strain evidence="2 3">MCA 2952</strain>
    </source>
</reference>
<proteinExistence type="predicted"/>
<keyword evidence="1" id="KW-0472">Membrane</keyword>
<organism evidence="2 3">
    <name type="scientific">Moniliophthora roreri</name>
    <name type="common">Frosty pod rot fungus</name>
    <name type="synonym">Monilia roreri</name>
    <dbReference type="NCBI Taxonomy" id="221103"/>
    <lineage>
        <taxon>Eukaryota</taxon>
        <taxon>Fungi</taxon>
        <taxon>Dikarya</taxon>
        <taxon>Basidiomycota</taxon>
        <taxon>Agaricomycotina</taxon>
        <taxon>Agaricomycetes</taxon>
        <taxon>Agaricomycetidae</taxon>
        <taxon>Agaricales</taxon>
        <taxon>Marasmiineae</taxon>
        <taxon>Marasmiaceae</taxon>
        <taxon>Moniliophthora</taxon>
    </lineage>
</organism>
<gene>
    <name evidence="2" type="ORF">WG66_17559</name>
</gene>
<feature type="transmembrane region" description="Helical" evidence="1">
    <location>
        <begin position="208"/>
        <end position="232"/>
    </location>
</feature>
<comment type="caution">
    <text evidence="2">The sequence shown here is derived from an EMBL/GenBank/DDBJ whole genome shotgun (WGS) entry which is preliminary data.</text>
</comment>
<evidence type="ECO:0000256" key="1">
    <source>
        <dbReference type="SAM" id="Phobius"/>
    </source>
</evidence>
<feature type="transmembrane region" description="Helical" evidence="1">
    <location>
        <begin position="344"/>
        <end position="364"/>
    </location>
</feature>
<feature type="transmembrane region" description="Helical" evidence="1">
    <location>
        <begin position="43"/>
        <end position="76"/>
    </location>
</feature>
<keyword evidence="1" id="KW-1133">Transmembrane helix</keyword>